<evidence type="ECO:0000313" key="4">
    <source>
        <dbReference type="Proteomes" id="UP000247612"/>
    </source>
</evidence>
<dbReference type="Pfam" id="PF01551">
    <property type="entry name" value="Peptidase_M23"/>
    <property type="match status" value="1"/>
</dbReference>
<dbReference type="STRING" id="1034346.GCA_000313565_00956"/>
<accession>A0A2V2FFZ8</accession>
<dbReference type="SUPFAM" id="SSF51261">
    <property type="entry name" value="Duplicated hybrid motif"/>
    <property type="match status" value="1"/>
</dbReference>
<evidence type="ECO:0000313" key="2">
    <source>
        <dbReference type="EMBL" id="MDY5169755.1"/>
    </source>
</evidence>
<comment type="caution">
    <text evidence="3">The sequence shown here is derived from an EMBL/GenBank/DDBJ whole genome shotgun (WGS) entry which is preliminary data.</text>
</comment>
<keyword evidence="4" id="KW-1185">Reference proteome</keyword>
<evidence type="ECO:0000259" key="1">
    <source>
        <dbReference type="Pfam" id="PF01551"/>
    </source>
</evidence>
<organism evidence="3 4">
    <name type="scientific">Dielma fastidiosa</name>
    <dbReference type="NCBI Taxonomy" id="1034346"/>
    <lineage>
        <taxon>Bacteria</taxon>
        <taxon>Bacillati</taxon>
        <taxon>Bacillota</taxon>
        <taxon>Erysipelotrichia</taxon>
        <taxon>Erysipelotrichales</taxon>
        <taxon>Erysipelotrichaceae</taxon>
        <taxon>Dielma</taxon>
    </lineage>
</organism>
<gene>
    <name evidence="3" type="ORF">DES51_11274</name>
    <name evidence="2" type="ORF">MQE39_16685</name>
</gene>
<sequence length="196" mass="21712">MIAYEKKSNKTRRALILSLLVVLCVSVFLLSEKMMQQGEETLVFNETVPVIKLPDDESIQLPYSVSAIIAIDYFDGKEGDIPKVVEFEGVFRPSQGIDVVYNDEAFDVTAALSGEVIDVKEDPLLGYSVTIQSDNLKITYQSLSDMKLQKGDSVKQGDVLSTAGKNVYNPQLGNHLHLIVEKDGKIVDPKSVFKLQ</sequence>
<reference evidence="3 4" key="1">
    <citation type="submission" date="2018-05" db="EMBL/GenBank/DDBJ databases">
        <title>Genomic Encyclopedia of Type Strains, Phase IV (KMG-IV): sequencing the most valuable type-strain genomes for metagenomic binning, comparative biology and taxonomic classification.</title>
        <authorList>
            <person name="Goeker M."/>
        </authorList>
    </citation>
    <scope>NUCLEOTIDE SEQUENCE [LARGE SCALE GENOMIC DNA]</scope>
    <source>
        <strain evidence="3 4">JC118</strain>
    </source>
</reference>
<dbReference type="InterPro" id="IPR016047">
    <property type="entry name" value="M23ase_b-sheet_dom"/>
</dbReference>
<dbReference type="InterPro" id="IPR050570">
    <property type="entry name" value="Cell_wall_metabolism_enzyme"/>
</dbReference>
<dbReference type="InterPro" id="IPR011055">
    <property type="entry name" value="Dup_hybrid_motif"/>
</dbReference>
<name>A0A2V2FFZ8_9FIRM</name>
<dbReference type="PANTHER" id="PTHR21666">
    <property type="entry name" value="PEPTIDASE-RELATED"/>
    <property type="match status" value="1"/>
</dbReference>
<reference evidence="2" key="2">
    <citation type="submission" date="2022-03" db="EMBL/GenBank/DDBJ databases">
        <title>First case of bacteraemia caused by Dielma fastidiosa in a patient hospitalised with diverticulitis.</title>
        <authorList>
            <person name="Forman-Ankjaer B."/>
            <person name="Hvid-Jensen F."/>
            <person name="Kobel C.M."/>
            <person name="Greve T."/>
        </authorList>
    </citation>
    <scope>NUCLEOTIDE SEQUENCE</scope>
    <source>
        <strain evidence="2">AUH_DF_2021</strain>
    </source>
</reference>
<dbReference type="PANTHER" id="PTHR21666:SF291">
    <property type="entry name" value="STAGE II SPORULATION PROTEIN Q"/>
    <property type="match status" value="1"/>
</dbReference>
<proteinExistence type="predicted"/>
<dbReference type="RefSeq" id="WP_022937270.1">
    <property type="nucleotide sequence ID" value="NZ_BAABZA010000001.1"/>
</dbReference>
<dbReference type="Proteomes" id="UP001276902">
    <property type="component" value="Unassembled WGS sequence"/>
</dbReference>
<dbReference type="OrthoDB" id="2050153at2"/>
<feature type="domain" description="M23ase beta-sheet core" evidence="1">
    <location>
        <begin position="93"/>
        <end position="189"/>
    </location>
</feature>
<dbReference type="GeneID" id="94440459"/>
<dbReference type="AlphaFoldDB" id="A0A2V2FFZ8"/>
<dbReference type="CDD" id="cd12797">
    <property type="entry name" value="M23_peptidase"/>
    <property type="match status" value="1"/>
</dbReference>
<dbReference type="GO" id="GO:0004222">
    <property type="term" value="F:metalloendopeptidase activity"/>
    <property type="evidence" value="ECO:0007669"/>
    <property type="project" value="TreeGrafter"/>
</dbReference>
<dbReference type="EMBL" id="JALDAW010000023">
    <property type="protein sequence ID" value="MDY5169755.1"/>
    <property type="molecule type" value="Genomic_DNA"/>
</dbReference>
<evidence type="ECO:0000313" key="3">
    <source>
        <dbReference type="EMBL" id="PXX77134.1"/>
    </source>
</evidence>
<dbReference type="Proteomes" id="UP000247612">
    <property type="component" value="Unassembled WGS sequence"/>
</dbReference>
<dbReference type="EMBL" id="QJKH01000012">
    <property type="protein sequence ID" value="PXX77134.1"/>
    <property type="molecule type" value="Genomic_DNA"/>
</dbReference>
<protein>
    <submittedName>
        <fullName evidence="2">M23 family metallopeptidase</fullName>
    </submittedName>
    <submittedName>
        <fullName evidence="3">Peptidase M23-like protein</fullName>
    </submittedName>
</protein>
<dbReference type="Gene3D" id="2.70.70.10">
    <property type="entry name" value="Glucose Permease (Domain IIA)"/>
    <property type="match status" value="1"/>
</dbReference>